<evidence type="ECO:0000256" key="2">
    <source>
        <dbReference type="SAM" id="MobiDB-lite"/>
    </source>
</evidence>
<dbReference type="AlphaFoldDB" id="A0A1G5EVX5"/>
<protein>
    <submittedName>
        <fullName evidence="3">Uncharacterized protein</fullName>
    </submittedName>
</protein>
<feature type="region of interest" description="Disordered" evidence="2">
    <location>
        <begin position="224"/>
        <end position="312"/>
    </location>
</feature>
<organism evidence="3 4">
    <name type="scientific">Butyrivibrio hungatei</name>
    <dbReference type="NCBI Taxonomy" id="185008"/>
    <lineage>
        <taxon>Bacteria</taxon>
        <taxon>Bacillati</taxon>
        <taxon>Bacillota</taxon>
        <taxon>Clostridia</taxon>
        <taxon>Lachnospirales</taxon>
        <taxon>Lachnospiraceae</taxon>
        <taxon>Butyrivibrio</taxon>
    </lineage>
</organism>
<dbReference type="RefSeq" id="WP_074462662.1">
    <property type="nucleotide sequence ID" value="NZ_FMUR01000012.1"/>
</dbReference>
<evidence type="ECO:0000313" key="4">
    <source>
        <dbReference type="Proteomes" id="UP000183047"/>
    </source>
</evidence>
<accession>A0A1G5EVX5</accession>
<keyword evidence="4" id="KW-1185">Reference proteome</keyword>
<proteinExistence type="predicted"/>
<sequence length="345" mass="38442">MRIQQNTDVQINPLQNQDNAKIANGKVANKNGNLSSVSGANLKGESLVQQRQGLARKQALKVVSDAFGGEKKLDAQMQSIKDEIKRLQDEINEKTANTMENDAKLKELQEEYGIDPDGEESKELSKLAFKMNNSKDGLYDEEISKMSEYQQKALYYVAANQQNSLDIDKAKAQQMGNVQGYADMKRERAKSQDMEKAQDAAEEIMEAANGEAIALLTQEAVEHVDKEQKEREEEAKEAAEKKKEEKKEEAKKLEKEAMQQEMIENIKEHAAESQRTSADTKRAVARRERAEADSIGAEDAQRTVISEGASMEDTQNAVNSEITNILNKLSLLSNDVKGSAIDSQL</sequence>
<feature type="coiled-coil region" evidence="1">
    <location>
        <begin position="70"/>
        <end position="111"/>
    </location>
</feature>
<dbReference type="EMBL" id="FMUR01000012">
    <property type="protein sequence ID" value="SCY30971.1"/>
    <property type="molecule type" value="Genomic_DNA"/>
</dbReference>
<evidence type="ECO:0000256" key="1">
    <source>
        <dbReference type="SAM" id="Coils"/>
    </source>
</evidence>
<reference evidence="4" key="1">
    <citation type="submission" date="2016-10" db="EMBL/GenBank/DDBJ databases">
        <authorList>
            <person name="Varghese N."/>
            <person name="Submissions S."/>
        </authorList>
    </citation>
    <scope>NUCLEOTIDE SEQUENCE [LARGE SCALE GENOMIC DNA]</scope>
    <source>
        <strain evidence="4">XBD2006</strain>
    </source>
</reference>
<keyword evidence="1" id="KW-0175">Coiled coil</keyword>
<dbReference type="OrthoDB" id="1997688at2"/>
<dbReference type="Proteomes" id="UP000183047">
    <property type="component" value="Unassembled WGS sequence"/>
</dbReference>
<gene>
    <name evidence="3" type="ORF">SAMN02910451_02108</name>
</gene>
<name>A0A1G5EVX5_9FIRM</name>
<evidence type="ECO:0000313" key="3">
    <source>
        <dbReference type="EMBL" id="SCY30971.1"/>
    </source>
</evidence>
<feature type="compositionally biased region" description="Basic and acidic residues" evidence="2">
    <location>
        <begin position="224"/>
        <end position="292"/>
    </location>
</feature>